<feature type="compositionally biased region" description="Basic and acidic residues" evidence="1">
    <location>
        <begin position="55"/>
        <end position="73"/>
    </location>
</feature>
<dbReference type="RefSeq" id="WP_284255215.1">
    <property type="nucleotide sequence ID" value="NZ_BAAAQO010000004.1"/>
</dbReference>
<evidence type="ECO:0000256" key="1">
    <source>
        <dbReference type="SAM" id="MobiDB-lite"/>
    </source>
</evidence>
<feature type="region of interest" description="Disordered" evidence="1">
    <location>
        <begin position="55"/>
        <end position="84"/>
    </location>
</feature>
<evidence type="ECO:0000313" key="2">
    <source>
        <dbReference type="EMBL" id="GMA96691.1"/>
    </source>
</evidence>
<proteinExistence type="predicted"/>
<reference evidence="3" key="1">
    <citation type="journal article" date="2019" name="Int. J. Syst. Evol. Microbiol.">
        <title>The Global Catalogue of Microorganisms (GCM) 10K type strain sequencing project: providing services to taxonomists for standard genome sequencing and annotation.</title>
        <authorList>
            <consortium name="The Broad Institute Genomics Platform"/>
            <consortium name="The Broad Institute Genome Sequencing Center for Infectious Disease"/>
            <person name="Wu L."/>
            <person name="Ma J."/>
        </authorList>
    </citation>
    <scope>NUCLEOTIDE SEQUENCE [LARGE SCALE GENOMIC DNA]</scope>
    <source>
        <strain evidence="3">NBRC 108894</strain>
    </source>
</reference>
<feature type="region of interest" description="Disordered" evidence="1">
    <location>
        <begin position="1"/>
        <end position="42"/>
    </location>
</feature>
<gene>
    <name evidence="2" type="ORF">GCM10025881_35150</name>
</gene>
<accession>A0ABQ6KAJ8</accession>
<protein>
    <submittedName>
        <fullName evidence="2">Uncharacterized protein</fullName>
    </submittedName>
</protein>
<comment type="caution">
    <text evidence="2">The sequence shown here is derived from an EMBL/GenBank/DDBJ whole genome shotgun (WGS) entry which is preliminary data.</text>
</comment>
<dbReference type="Proteomes" id="UP001157034">
    <property type="component" value="Unassembled WGS sequence"/>
</dbReference>
<organism evidence="2 3">
    <name type="scientific">Pseudolysinimonas kribbensis</name>
    <dbReference type="NCBI Taxonomy" id="433641"/>
    <lineage>
        <taxon>Bacteria</taxon>
        <taxon>Bacillati</taxon>
        <taxon>Actinomycetota</taxon>
        <taxon>Actinomycetes</taxon>
        <taxon>Micrococcales</taxon>
        <taxon>Microbacteriaceae</taxon>
        <taxon>Pseudolysinimonas</taxon>
    </lineage>
</organism>
<dbReference type="EMBL" id="BSVB01000001">
    <property type="protein sequence ID" value="GMA96691.1"/>
    <property type="molecule type" value="Genomic_DNA"/>
</dbReference>
<sequence length="84" mass="9200">MVGRHRASARDREAIDYPAGIPNGGSTGHGRREHLVDPGARISDDTNVTVDMEAMHSHPQVERSPARPEELVRYGRVGDGTELE</sequence>
<evidence type="ECO:0000313" key="3">
    <source>
        <dbReference type="Proteomes" id="UP001157034"/>
    </source>
</evidence>
<keyword evidence="3" id="KW-1185">Reference proteome</keyword>
<name>A0ABQ6KAJ8_9MICO</name>